<feature type="transmembrane region" description="Helical" evidence="1">
    <location>
        <begin position="209"/>
        <end position="225"/>
    </location>
</feature>
<keyword evidence="1" id="KW-0812">Transmembrane</keyword>
<dbReference type="AlphaFoldDB" id="A0A6C0DM63"/>
<feature type="domain" description="Glycosyl transferase family 25" evidence="2">
    <location>
        <begin position="2"/>
        <end position="109"/>
    </location>
</feature>
<accession>A0A6C0DM63</accession>
<evidence type="ECO:0000259" key="2">
    <source>
        <dbReference type="Pfam" id="PF01755"/>
    </source>
</evidence>
<evidence type="ECO:0000256" key="1">
    <source>
        <dbReference type="SAM" id="Phobius"/>
    </source>
</evidence>
<dbReference type="Pfam" id="PF01755">
    <property type="entry name" value="Glyco_transf_25"/>
    <property type="match status" value="1"/>
</dbReference>
<dbReference type="SUPFAM" id="SSF53448">
    <property type="entry name" value="Nucleotide-diphospho-sugar transferases"/>
    <property type="match status" value="1"/>
</dbReference>
<sequence>MVGCGISHIKLWEKIVNENIEKALILEDDFIFKDDFLNKFNKIIENTPIDYDMIFLTSNFIHNKTLKLYDINEYFYKQSLISQTLGYIITLNGAKKILKDINKVTYHIDIELCLNSLLYNYNIISVKDELIYQTFEESNNTNDRYYPLLLNTLITDNNVNYIYKTILISFFDFEINFNVIIIFLMGYYIFQYANVLLIIEYMYKPNNTILGNFCILSLGFLLQLYKKMI</sequence>
<dbReference type="InterPro" id="IPR029044">
    <property type="entry name" value="Nucleotide-diphossugar_trans"/>
</dbReference>
<organism evidence="3">
    <name type="scientific">viral metagenome</name>
    <dbReference type="NCBI Taxonomy" id="1070528"/>
    <lineage>
        <taxon>unclassified sequences</taxon>
        <taxon>metagenomes</taxon>
        <taxon>organismal metagenomes</taxon>
    </lineage>
</organism>
<keyword evidence="1" id="KW-1133">Transmembrane helix</keyword>
<dbReference type="InterPro" id="IPR002654">
    <property type="entry name" value="Glyco_trans_25"/>
</dbReference>
<dbReference type="EMBL" id="MN739643">
    <property type="protein sequence ID" value="QHT17673.1"/>
    <property type="molecule type" value="Genomic_DNA"/>
</dbReference>
<feature type="transmembrane region" description="Helical" evidence="1">
    <location>
        <begin position="179"/>
        <end position="203"/>
    </location>
</feature>
<name>A0A6C0DM63_9ZZZZ</name>
<reference evidence="3" key="1">
    <citation type="journal article" date="2020" name="Nature">
        <title>Giant virus diversity and host interactions through global metagenomics.</title>
        <authorList>
            <person name="Schulz F."/>
            <person name="Roux S."/>
            <person name="Paez-Espino D."/>
            <person name="Jungbluth S."/>
            <person name="Walsh D.A."/>
            <person name="Denef V.J."/>
            <person name="McMahon K.D."/>
            <person name="Konstantinidis K.T."/>
            <person name="Eloe-Fadrosh E.A."/>
            <person name="Kyrpides N.C."/>
            <person name="Woyke T."/>
        </authorList>
    </citation>
    <scope>NUCLEOTIDE SEQUENCE</scope>
    <source>
        <strain evidence="3">GVMAG-M-3300023174-30</strain>
    </source>
</reference>
<proteinExistence type="predicted"/>
<evidence type="ECO:0000313" key="3">
    <source>
        <dbReference type="EMBL" id="QHT17673.1"/>
    </source>
</evidence>
<protein>
    <recommendedName>
        <fullName evidence="2">Glycosyl transferase family 25 domain-containing protein</fullName>
    </recommendedName>
</protein>
<keyword evidence="1" id="KW-0472">Membrane</keyword>